<keyword evidence="3" id="KW-1185">Reference proteome</keyword>
<dbReference type="Proteomes" id="UP000310168">
    <property type="component" value="Unassembled WGS sequence"/>
</dbReference>
<dbReference type="PANTHER" id="PTHR35562">
    <property type="entry name" value="DNA ENDONUCLEASE SMRA-RELATED"/>
    <property type="match status" value="1"/>
</dbReference>
<protein>
    <submittedName>
        <fullName evidence="2">DNA mismatch repair protein MutS</fullName>
    </submittedName>
</protein>
<dbReference type="Pfam" id="PF01713">
    <property type="entry name" value="Smr"/>
    <property type="match status" value="1"/>
</dbReference>
<dbReference type="SMART" id="SM00463">
    <property type="entry name" value="SMR"/>
    <property type="match status" value="1"/>
</dbReference>
<dbReference type="InterPro" id="IPR036063">
    <property type="entry name" value="Smr_dom_sf"/>
</dbReference>
<evidence type="ECO:0000259" key="1">
    <source>
        <dbReference type="PROSITE" id="PS50828"/>
    </source>
</evidence>
<evidence type="ECO:0000313" key="2">
    <source>
        <dbReference type="EMBL" id="TKZ35225.1"/>
    </source>
</evidence>
<comment type="caution">
    <text evidence="2">The sequence shown here is derived from an EMBL/GenBank/DDBJ whole genome shotgun (WGS) entry which is preliminary data.</text>
</comment>
<reference evidence="2 3" key="1">
    <citation type="journal article" date="2019" name="Anaerobe">
        <title>Brachyspira catarrhinii sp. nov., an anaerobic intestinal spirochaete isolated from vervet monkeys may have been misidentified as Brachyspira aalborgi in previous studies.</title>
        <authorList>
            <person name="Phillips N.D."/>
            <person name="La T."/>
            <person name="Hampson D.J."/>
        </authorList>
    </citation>
    <scope>NUCLEOTIDE SEQUENCE [LARGE SCALE GENOMIC DNA]</scope>
    <source>
        <strain evidence="2 3">Z12</strain>
    </source>
</reference>
<organism evidence="2 3">
    <name type="scientific">Brachyspira catarrhinii</name>
    <dbReference type="NCBI Taxonomy" id="2528966"/>
    <lineage>
        <taxon>Bacteria</taxon>
        <taxon>Pseudomonadati</taxon>
        <taxon>Spirochaetota</taxon>
        <taxon>Spirochaetia</taxon>
        <taxon>Brachyspirales</taxon>
        <taxon>Brachyspiraceae</taxon>
        <taxon>Brachyspira</taxon>
    </lineage>
</organism>
<dbReference type="PROSITE" id="PS50828">
    <property type="entry name" value="SMR"/>
    <property type="match status" value="1"/>
</dbReference>
<gene>
    <name evidence="2" type="ORF">EZH24_06395</name>
</gene>
<feature type="domain" description="Smr" evidence="1">
    <location>
        <begin position="110"/>
        <end position="193"/>
    </location>
</feature>
<dbReference type="SUPFAM" id="SSF160443">
    <property type="entry name" value="SMR domain-like"/>
    <property type="match status" value="1"/>
</dbReference>
<sequence>MSEDSYNNSKDKELFEFYLEHGYFPEDSNSKNNFKKNLKDNLKNKIKKNINKNNIKNYNDNNYTEEDREMFLNAVKNLNYSNHIKNIYNDKKVYSKFKPNLKTVKPQDSLDLHGLTRERALQSIKKFIFEAKKNNLKVVLIIHGKGFRSENKIAVLKDLVEYYLATEGKYYIKYSAEAPARLGGSGAKLIYLL</sequence>
<dbReference type="PANTHER" id="PTHR35562:SF2">
    <property type="entry name" value="DNA ENDONUCLEASE SMRA-RELATED"/>
    <property type="match status" value="1"/>
</dbReference>
<dbReference type="InterPro" id="IPR002625">
    <property type="entry name" value="Smr_dom"/>
</dbReference>
<dbReference type="EMBL" id="SJDU01000137">
    <property type="protein sequence ID" value="TKZ35225.1"/>
    <property type="molecule type" value="Genomic_DNA"/>
</dbReference>
<evidence type="ECO:0000313" key="3">
    <source>
        <dbReference type="Proteomes" id="UP000310168"/>
    </source>
</evidence>
<dbReference type="Gene3D" id="3.30.1370.110">
    <property type="match status" value="1"/>
</dbReference>
<dbReference type="RefSeq" id="WP_137998302.1">
    <property type="nucleotide sequence ID" value="NZ_SJDU01000137.1"/>
</dbReference>
<accession>A0ABY2TQR9</accession>
<proteinExistence type="predicted"/>
<name>A0ABY2TQR9_9SPIR</name>